<dbReference type="InterPro" id="IPR001375">
    <property type="entry name" value="Peptidase_S9_cat"/>
</dbReference>
<dbReference type="GO" id="GO:0004252">
    <property type="term" value="F:serine-type endopeptidase activity"/>
    <property type="evidence" value="ECO:0007669"/>
    <property type="project" value="TreeGrafter"/>
</dbReference>
<dbReference type="InterPro" id="IPR011042">
    <property type="entry name" value="6-blade_b-propeller_TolB-like"/>
</dbReference>
<evidence type="ECO:0000256" key="1">
    <source>
        <dbReference type="ARBA" id="ARBA00022801"/>
    </source>
</evidence>
<keyword evidence="2" id="KW-0720">Serine protease</keyword>
<dbReference type="PANTHER" id="PTHR42776">
    <property type="entry name" value="SERINE PEPTIDASE S9 FAMILY MEMBER"/>
    <property type="match status" value="1"/>
</dbReference>
<keyword evidence="5" id="KW-1185">Reference proteome</keyword>
<organism evidence="4 5">
    <name type="scientific">Sphingomonas turrisvirgatae</name>
    <dbReference type="NCBI Taxonomy" id="1888892"/>
    <lineage>
        <taxon>Bacteria</taxon>
        <taxon>Pseudomonadati</taxon>
        <taxon>Pseudomonadota</taxon>
        <taxon>Alphaproteobacteria</taxon>
        <taxon>Sphingomonadales</taxon>
        <taxon>Sphingomonadaceae</taxon>
        <taxon>Sphingomonas</taxon>
    </lineage>
</organism>
<dbReference type="PANTHER" id="PTHR42776:SF27">
    <property type="entry name" value="DIPEPTIDYL PEPTIDASE FAMILY MEMBER 6"/>
    <property type="match status" value="1"/>
</dbReference>
<dbReference type="Pfam" id="PF07676">
    <property type="entry name" value="PD40"/>
    <property type="match status" value="1"/>
</dbReference>
<keyword evidence="2" id="KW-0645">Protease</keyword>
<dbReference type="GO" id="GO:0006508">
    <property type="term" value="P:proteolysis"/>
    <property type="evidence" value="ECO:0007669"/>
    <property type="project" value="InterPro"/>
</dbReference>
<dbReference type="Gene3D" id="2.120.10.30">
    <property type="entry name" value="TolB, C-terminal domain"/>
    <property type="match status" value="1"/>
</dbReference>
<reference evidence="4 5" key="1">
    <citation type="submission" date="2016-08" db="EMBL/GenBank/DDBJ databases">
        <title>Draft genome of the agarase producing Sphingomonas sp. MCT13.</title>
        <authorList>
            <person name="D'Andrea M.M."/>
            <person name="Rossolini G.M."/>
            <person name="Thaller M.C."/>
        </authorList>
    </citation>
    <scope>NUCLEOTIDE SEQUENCE [LARGE SCALE GENOMIC DNA]</scope>
    <source>
        <strain evidence="4 5">MCT13</strain>
    </source>
</reference>
<gene>
    <name evidence="4" type="ORF">BFL28_13550</name>
</gene>
<dbReference type="SUPFAM" id="SSF53474">
    <property type="entry name" value="alpha/beta-Hydrolases"/>
    <property type="match status" value="1"/>
</dbReference>
<evidence type="ECO:0000259" key="3">
    <source>
        <dbReference type="Pfam" id="PF00326"/>
    </source>
</evidence>
<comment type="caution">
    <text evidence="4">The sequence shown here is derived from an EMBL/GenBank/DDBJ whole genome shotgun (WGS) entry which is preliminary data.</text>
</comment>
<dbReference type="EMBL" id="MDDS01000012">
    <property type="protein sequence ID" value="ODP38834.1"/>
    <property type="molecule type" value="Genomic_DNA"/>
</dbReference>
<evidence type="ECO:0000256" key="2">
    <source>
        <dbReference type="ARBA" id="ARBA00022825"/>
    </source>
</evidence>
<name>A0A1E3LYN6_9SPHN</name>
<evidence type="ECO:0000313" key="4">
    <source>
        <dbReference type="EMBL" id="ODP38834.1"/>
    </source>
</evidence>
<dbReference type="InterPro" id="IPR029058">
    <property type="entry name" value="AB_hydrolase_fold"/>
</dbReference>
<dbReference type="AlphaFoldDB" id="A0A1E3LYN6"/>
<keyword evidence="1" id="KW-0378">Hydrolase</keyword>
<dbReference type="SUPFAM" id="SSF82171">
    <property type="entry name" value="DPP6 N-terminal domain-like"/>
    <property type="match status" value="1"/>
</dbReference>
<sequence>MIAATPAVAKCEDIVPPEQVAMSRRDIVPLDLVRLRDIGTTADMMGNGSAIGISPDGTKLAVQLRRAEPTTNSYCHALIVIDLAKPSTPRVIDRGGDYIRYRFQRGPIAYYTAGDPLLIEPTWSPDGRHVAFLKRVSDHVQVWIAASDGSGSRQLTNAPVDVEAFDWVEGGQAVTFQARPKRIEALRELDSEGLTGFVYDKRWSPIARNKPSHREPTDTLIETISLDGRLRPATPVEQRSITEKQERPDGAYWLSTSASGAAWSSPRDRSRSYVDGALNIRFKSGEMIGCTADSCEGRFNGLSLSEDGKNLLFLRRTGWANSQDALYIWHPGKGLPRHLLTTRDRFLGCRWARQRIICTLEQSSRPRRIVSLDSATGSISEIFDPNPEFRHLRLGPVERLEWRNNRNVPVYADLVLPLSRKPGERVPLIIVQYRTREFLRGGTGDEYPIFALAAQGFAVLSFERPTQLSLMQPTKNHVERAKLDYGDWADRKSVMSAFASGIELLDRRGLIDPKRVGITGLSDGAVSAKYAMLNSRLFAAAALSGCCTEPKTHAPLLGQNGWDNLRTYLYPRYIDDAPAFWNTFSIARNAERFRTPLLVQASDDEYLAALETFTSLREAGGIMDLIVFPDEHHMKWQPAHRLAMYNRYIAWFSFWLKGDAGLYARPEDLERWRELRDRAGKAEPS</sequence>
<dbReference type="Proteomes" id="UP000094487">
    <property type="component" value="Unassembled WGS sequence"/>
</dbReference>
<dbReference type="InterPro" id="IPR053536">
    <property type="entry name" value="Lasso_peptide_isopeptidase"/>
</dbReference>
<dbReference type="STRING" id="1888892.BFL28_13550"/>
<feature type="domain" description="Peptidase S9 prolyl oligopeptidase catalytic" evidence="3">
    <location>
        <begin position="496"/>
        <end position="657"/>
    </location>
</feature>
<proteinExistence type="predicted"/>
<dbReference type="Pfam" id="PF00326">
    <property type="entry name" value="Peptidase_S9"/>
    <property type="match status" value="1"/>
</dbReference>
<dbReference type="NCBIfam" id="NF033523">
    <property type="entry name" value="lasso_peptidase"/>
    <property type="match status" value="1"/>
</dbReference>
<dbReference type="Gene3D" id="3.40.50.1820">
    <property type="entry name" value="alpha/beta hydrolase"/>
    <property type="match status" value="1"/>
</dbReference>
<protein>
    <recommendedName>
        <fullName evidence="3">Peptidase S9 prolyl oligopeptidase catalytic domain-containing protein</fullName>
    </recommendedName>
</protein>
<evidence type="ECO:0000313" key="5">
    <source>
        <dbReference type="Proteomes" id="UP000094487"/>
    </source>
</evidence>
<dbReference type="InterPro" id="IPR011659">
    <property type="entry name" value="WD40"/>
</dbReference>
<accession>A0A1E3LYN6</accession>